<keyword evidence="2" id="KW-1185">Reference proteome</keyword>
<comment type="caution">
    <text evidence="1">The sequence shown here is derived from an EMBL/GenBank/DDBJ whole genome shotgun (WGS) entry which is preliminary data.</text>
</comment>
<evidence type="ECO:0000313" key="2">
    <source>
        <dbReference type="Proteomes" id="UP000298127"/>
    </source>
</evidence>
<dbReference type="RefSeq" id="WP_135119154.1">
    <property type="nucleotide sequence ID" value="NZ_SPQZ01000001.1"/>
</dbReference>
<dbReference type="Proteomes" id="UP000298127">
    <property type="component" value="Unassembled WGS sequence"/>
</dbReference>
<sequence length="84" mass="9432">MNTQLLTARDTQSRAQQYSMTGLDRLARRAGLALVRWSSRSSARTAQSLQLSHDGVQARRESDALRVNSTRDTQLLVLLSRGQF</sequence>
<proteinExistence type="predicted"/>
<dbReference type="AlphaFoldDB" id="A0A4Y9R708"/>
<reference evidence="1 2" key="1">
    <citation type="journal article" date="2018" name="J. Microbiol.">
        <title>Leifsonia flava sp. nov., a novel actinobacterium isolated from the rhizosphere of Aquilegia viridiflora.</title>
        <authorList>
            <person name="Cai Y."/>
            <person name="Tao W.Z."/>
            <person name="Ma Y.J."/>
            <person name="Cheng J."/>
            <person name="Zhang M.Y."/>
            <person name="Zhang Y.X."/>
        </authorList>
    </citation>
    <scope>NUCLEOTIDE SEQUENCE [LARGE SCALE GENOMIC DNA]</scope>
    <source>
        <strain evidence="1 2">SYP-B2174</strain>
    </source>
</reference>
<accession>A0A4Y9R708</accession>
<gene>
    <name evidence="1" type="ORF">E4M00_03915</name>
</gene>
<evidence type="ECO:0000313" key="1">
    <source>
        <dbReference type="EMBL" id="TFW00330.1"/>
    </source>
</evidence>
<name>A0A4Y9R708_9MICO</name>
<protein>
    <submittedName>
        <fullName evidence="1">Uncharacterized protein</fullName>
    </submittedName>
</protein>
<organism evidence="1 2">
    <name type="scientific">Orlajensenia leifsoniae</name>
    <dbReference type="NCBI Taxonomy" id="2561933"/>
    <lineage>
        <taxon>Bacteria</taxon>
        <taxon>Bacillati</taxon>
        <taxon>Actinomycetota</taxon>
        <taxon>Actinomycetes</taxon>
        <taxon>Micrococcales</taxon>
        <taxon>Microbacteriaceae</taxon>
        <taxon>Orlajensenia</taxon>
    </lineage>
</organism>
<dbReference type="EMBL" id="SPQZ01000001">
    <property type="protein sequence ID" value="TFW00330.1"/>
    <property type="molecule type" value="Genomic_DNA"/>
</dbReference>